<dbReference type="PANTHER" id="PTHR30006:SF2">
    <property type="entry name" value="ABC TRANSPORTER SUBSTRATE-BINDING PROTEIN"/>
    <property type="match status" value="1"/>
</dbReference>
<feature type="region of interest" description="Disordered" evidence="2">
    <location>
        <begin position="30"/>
        <end position="51"/>
    </location>
</feature>
<feature type="chain" id="PRO_5047532267" evidence="3">
    <location>
        <begin position="25"/>
        <end position="368"/>
    </location>
</feature>
<evidence type="ECO:0000313" key="5">
    <source>
        <dbReference type="Proteomes" id="UP001233314"/>
    </source>
</evidence>
<dbReference type="RefSeq" id="WP_305027907.1">
    <property type="nucleotide sequence ID" value="NZ_JAUQTA010000001.1"/>
</dbReference>
<reference evidence="4 5" key="1">
    <citation type="submission" date="2023-07" db="EMBL/GenBank/DDBJ databases">
        <title>Nocardioides sp. nov WY-20 isolated from soil.</title>
        <authorList>
            <person name="Liu B."/>
            <person name="Wan Y."/>
        </authorList>
    </citation>
    <scope>NUCLEOTIDE SEQUENCE [LARGE SCALE GENOMIC DNA]</scope>
    <source>
        <strain evidence="4 5">WY-20</strain>
    </source>
</reference>
<evidence type="ECO:0000313" key="4">
    <source>
        <dbReference type="EMBL" id="MDO7868534.1"/>
    </source>
</evidence>
<comment type="caution">
    <text evidence="4">The sequence shown here is derived from an EMBL/GenBank/DDBJ whole genome shotgun (WGS) entry which is preliminary data.</text>
</comment>
<dbReference type="SUPFAM" id="SSF53850">
    <property type="entry name" value="Periplasmic binding protein-like II"/>
    <property type="match status" value="1"/>
</dbReference>
<evidence type="ECO:0000256" key="1">
    <source>
        <dbReference type="ARBA" id="ARBA00022729"/>
    </source>
</evidence>
<dbReference type="NCBIfam" id="TIGR01254">
    <property type="entry name" value="sfuA"/>
    <property type="match status" value="1"/>
</dbReference>
<protein>
    <submittedName>
        <fullName evidence="4">Thiamine ABC transporter substrate-binding protein</fullName>
    </submittedName>
</protein>
<evidence type="ECO:0000256" key="3">
    <source>
        <dbReference type="SAM" id="SignalP"/>
    </source>
</evidence>
<dbReference type="EMBL" id="JAUQTA010000001">
    <property type="protein sequence ID" value="MDO7868534.1"/>
    <property type="molecule type" value="Genomic_DNA"/>
</dbReference>
<feature type="compositionally biased region" description="Polar residues" evidence="2">
    <location>
        <begin position="38"/>
        <end position="51"/>
    </location>
</feature>
<gene>
    <name evidence="4" type="ORF">Q5722_09160</name>
</gene>
<organism evidence="4 5">
    <name type="scientific">Nocardioides jiangxiensis</name>
    <dbReference type="NCBI Taxonomy" id="3064524"/>
    <lineage>
        <taxon>Bacteria</taxon>
        <taxon>Bacillati</taxon>
        <taxon>Actinomycetota</taxon>
        <taxon>Actinomycetes</taxon>
        <taxon>Propionibacteriales</taxon>
        <taxon>Nocardioidaceae</taxon>
        <taxon>Nocardioides</taxon>
    </lineage>
</organism>
<accession>A0ABT9B103</accession>
<proteinExistence type="predicted"/>
<dbReference type="Gene3D" id="3.40.190.10">
    <property type="entry name" value="Periplasmic binding protein-like II"/>
    <property type="match status" value="2"/>
</dbReference>
<feature type="signal peptide" evidence="3">
    <location>
        <begin position="1"/>
        <end position="24"/>
    </location>
</feature>
<keyword evidence="1 3" id="KW-0732">Signal</keyword>
<evidence type="ECO:0000256" key="2">
    <source>
        <dbReference type="SAM" id="MobiDB-lite"/>
    </source>
</evidence>
<dbReference type="PROSITE" id="PS51257">
    <property type="entry name" value="PROKAR_LIPOPROTEIN"/>
    <property type="match status" value="1"/>
</dbReference>
<keyword evidence="5" id="KW-1185">Reference proteome</keyword>
<name>A0ABT9B103_9ACTN</name>
<dbReference type="PANTHER" id="PTHR30006">
    <property type="entry name" value="THIAMINE-BINDING PERIPLASMIC PROTEIN-RELATED"/>
    <property type="match status" value="1"/>
</dbReference>
<dbReference type="Pfam" id="PF13343">
    <property type="entry name" value="SBP_bac_6"/>
    <property type="match status" value="1"/>
</dbReference>
<dbReference type="Proteomes" id="UP001233314">
    <property type="component" value="Unassembled WGS sequence"/>
</dbReference>
<sequence>MPRLDRRLAVSTAAVLTAASLALSACSLTGKEKGPQGTGSELPSASGSAVPGSTVTLVTHGDFALPAALLKKFETDTGLKLKVSKIEDGLPTQLALTKEHPLGDVAYGVDNGSAAFDLQQGVFADYEAKLPDGAAQYKLKGAADKDWLTPVDHGAVCVNVDLPWFTQHKIEPPATLEDLTLPKYKDLTVLPGATGSTTGLLFMLATMDQFGDDWTGYWSRLVKNGADIAKDWSDAYYGGFTAGEGGGKRPIVVSYDTSPAFTVDDRTGESTTAALLDTCIQQVEYAGVLNNAANPAGARELVDFLVSPEVQAALPDSMYMFPVATGTPLPDAWARHAHQPSRVYTFDADELAEHRQEWLAEWRDVTSR</sequence>
<dbReference type="InterPro" id="IPR005948">
    <property type="entry name" value="ThiB-like"/>
</dbReference>